<dbReference type="EMBL" id="ML771852">
    <property type="protein sequence ID" value="KAE9382288.1"/>
    <property type="molecule type" value="Genomic_DNA"/>
</dbReference>
<reference evidence="1" key="1">
    <citation type="journal article" date="2019" name="Environ. Microbiol.">
        <title>Fungal ecological strategies reflected in gene transcription - a case study of two litter decomposers.</title>
        <authorList>
            <person name="Barbi F."/>
            <person name="Kohler A."/>
            <person name="Barry K."/>
            <person name="Baskaran P."/>
            <person name="Daum C."/>
            <person name="Fauchery L."/>
            <person name="Ihrmark K."/>
            <person name="Kuo A."/>
            <person name="LaButti K."/>
            <person name="Lipzen A."/>
            <person name="Morin E."/>
            <person name="Grigoriev I.V."/>
            <person name="Henrissat B."/>
            <person name="Lindahl B."/>
            <person name="Martin F."/>
        </authorList>
    </citation>
    <scope>NUCLEOTIDE SEQUENCE</scope>
    <source>
        <strain evidence="1">JB14</strain>
    </source>
</reference>
<accession>A0A6A4GA01</accession>
<dbReference type="OrthoDB" id="2944942at2759"/>
<sequence length="128" mass="14786">MVTSRIRGRQRFMNYDASFDRPTRKPRTHVNDLMIAQLKKPPLQSRLEMNKKIMERNKGMREKALDTDAVSDIESLITIEDKEMDTICPDPHVFTAAKPFLDAATISEMNKQARMLLCRNQIPPNPSK</sequence>
<name>A0A6A4GA01_9AGAR</name>
<organism evidence="1 2">
    <name type="scientific">Gymnopus androsaceus JB14</name>
    <dbReference type="NCBI Taxonomy" id="1447944"/>
    <lineage>
        <taxon>Eukaryota</taxon>
        <taxon>Fungi</taxon>
        <taxon>Dikarya</taxon>
        <taxon>Basidiomycota</taxon>
        <taxon>Agaricomycotina</taxon>
        <taxon>Agaricomycetes</taxon>
        <taxon>Agaricomycetidae</taxon>
        <taxon>Agaricales</taxon>
        <taxon>Marasmiineae</taxon>
        <taxon>Omphalotaceae</taxon>
        <taxon>Gymnopus</taxon>
    </lineage>
</organism>
<evidence type="ECO:0000313" key="2">
    <source>
        <dbReference type="Proteomes" id="UP000799118"/>
    </source>
</evidence>
<dbReference type="Proteomes" id="UP000799118">
    <property type="component" value="Unassembled WGS sequence"/>
</dbReference>
<proteinExistence type="predicted"/>
<keyword evidence="2" id="KW-1185">Reference proteome</keyword>
<dbReference type="AlphaFoldDB" id="A0A6A4GA01"/>
<evidence type="ECO:0000313" key="1">
    <source>
        <dbReference type="EMBL" id="KAE9382288.1"/>
    </source>
</evidence>
<gene>
    <name evidence="1" type="ORF">BT96DRAFT_952293</name>
</gene>
<protein>
    <submittedName>
        <fullName evidence="1">Uncharacterized protein</fullName>
    </submittedName>
</protein>